<evidence type="ECO:0000256" key="1">
    <source>
        <dbReference type="ARBA" id="ARBA00022801"/>
    </source>
</evidence>
<protein>
    <submittedName>
        <fullName evidence="3">Hotdog fold thioesterase</fullName>
    </submittedName>
</protein>
<dbReference type="InterPro" id="IPR003736">
    <property type="entry name" value="PAAI_dom"/>
</dbReference>
<dbReference type="Proteomes" id="UP000250299">
    <property type="component" value="Chromosome"/>
</dbReference>
<evidence type="ECO:0000313" key="3">
    <source>
        <dbReference type="EMBL" id="AWY40087.1"/>
    </source>
</evidence>
<dbReference type="Gene3D" id="3.10.129.10">
    <property type="entry name" value="Hotdog Thioesterase"/>
    <property type="match status" value="1"/>
</dbReference>
<sequence length="145" mass="15441">MADGAAFLANLMADQGIDPLMQHLEILGAPQMYEEGARLQVRLKGFHMNGGGSAHGGLIMTLMDVVMACSTFASGRDQHCVTVEMKSSFMRPGGVAGDILNAQGFLRSSSRSLAFCDAEVRNEAGELLATASGTFKYIKRPVSIL</sequence>
<dbReference type="SUPFAM" id="SSF54637">
    <property type="entry name" value="Thioesterase/thiol ester dehydrase-isomerase"/>
    <property type="match status" value="1"/>
</dbReference>
<accession>A0A2Z4RGL5</accession>
<dbReference type="CDD" id="cd03443">
    <property type="entry name" value="PaaI_thioesterase"/>
    <property type="match status" value="1"/>
</dbReference>
<dbReference type="RefSeq" id="WP_110963841.1">
    <property type="nucleotide sequence ID" value="NZ_CP029693.1"/>
</dbReference>
<dbReference type="EMBL" id="CP029693">
    <property type="protein sequence ID" value="AWY40087.1"/>
    <property type="molecule type" value="Genomic_DNA"/>
</dbReference>
<dbReference type="InterPro" id="IPR029069">
    <property type="entry name" value="HotDog_dom_sf"/>
</dbReference>
<keyword evidence="1" id="KW-0378">Hydrolase</keyword>
<dbReference type="AlphaFoldDB" id="A0A2Z4RGL5"/>
<dbReference type="NCBIfam" id="TIGR00369">
    <property type="entry name" value="unchar_dom_1"/>
    <property type="match status" value="1"/>
</dbReference>
<dbReference type="PANTHER" id="PTHR42856:SF1">
    <property type="entry name" value="ACYL-COENZYME A THIOESTERASE PAAI"/>
    <property type="match status" value="1"/>
</dbReference>
<dbReference type="InterPro" id="IPR006683">
    <property type="entry name" value="Thioestr_dom"/>
</dbReference>
<dbReference type="PANTHER" id="PTHR42856">
    <property type="entry name" value="ACYL-COENZYME A THIOESTERASE PAAI"/>
    <property type="match status" value="1"/>
</dbReference>
<proteinExistence type="predicted"/>
<evidence type="ECO:0000313" key="4">
    <source>
        <dbReference type="Proteomes" id="UP000250299"/>
    </source>
</evidence>
<gene>
    <name evidence="3" type="ORF">DKY63_09315</name>
</gene>
<organism evidence="3 4">
    <name type="scientific">Pseudomonas putida</name>
    <name type="common">Arthrobacter siderocapsulatus</name>
    <dbReference type="NCBI Taxonomy" id="303"/>
    <lineage>
        <taxon>Bacteria</taxon>
        <taxon>Pseudomonadati</taxon>
        <taxon>Pseudomonadota</taxon>
        <taxon>Gammaproteobacteria</taxon>
        <taxon>Pseudomonadales</taxon>
        <taxon>Pseudomonadaceae</taxon>
        <taxon>Pseudomonas</taxon>
    </lineage>
</organism>
<dbReference type="Pfam" id="PF03061">
    <property type="entry name" value="4HBT"/>
    <property type="match status" value="1"/>
</dbReference>
<reference evidence="3 4" key="1">
    <citation type="submission" date="2018-05" db="EMBL/GenBank/DDBJ databases">
        <title>Whole genome sequence of Pseudomonas putida JBC17.</title>
        <authorList>
            <person name="Lee Y.H."/>
            <person name="David K."/>
        </authorList>
    </citation>
    <scope>NUCLEOTIDE SEQUENCE [LARGE SCALE GENOMIC DNA]</scope>
    <source>
        <strain evidence="3 4">JBC17</strain>
    </source>
</reference>
<feature type="domain" description="Thioesterase" evidence="2">
    <location>
        <begin position="51"/>
        <end position="128"/>
    </location>
</feature>
<name>A0A2Z4RGL5_PSEPU</name>
<evidence type="ECO:0000259" key="2">
    <source>
        <dbReference type="Pfam" id="PF03061"/>
    </source>
</evidence>
<dbReference type="OrthoDB" id="3477511at2"/>
<dbReference type="InterPro" id="IPR052723">
    <property type="entry name" value="Acyl-CoA_thioesterase_PaaI"/>
</dbReference>
<dbReference type="GO" id="GO:0016289">
    <property type="term" value="F:acyl-CoA hydrolase activity"/>
    <property type="evidence" value="ECO:0007669"/>
    <property type="project" value="UniProtKB-ARBA"/>
</dbReference>